<dbReference type="STRING" id="546991.N1JCY4"/>
<evidence type="ECO:0000256" key="5">
    <source>
        <dbReference type="ARBA" id="ARBA00023136"/>
    </source>
</evidence>
<evidence type="ECO:0000313" key="10">
    <source>
        <dbReference type="Proteomes" id="UP000015441"/>
    </source>
</evidence>
<dbReference type="GO" id="GO:0005789">
    <property type="term" value="C:endoplasmic reticulum membrane"/>
    <property type="evidence" value="ECO:0007669"/>
    <property type="project" value="UniProtKB-SubCell"/>
</dbReference>
<evidence type="ECO:0000256" key="1">
    <source>
        <dbReference type="ARBA" id="ARBA00004477"/>
    </source>
</evidence>
<evidence type="ECO:0000313" key="9">
    <source>
        <dbReference type="EMBL" id="CCU80580.1"/>
    </source>
</evidence>
<sequence length="346" mass="38323">MSAYDNSINAPSTNGGGITKSKRKFLHKITTNLCTESVSINVKEQSDKVKADLSNLAAARTTPTTQAATGQPLTHYHSFFYSLLSWENPRASGIAYLASIFFIFAARYLNFVRYLFKITYVVLGITIMAEVSGKVLLSHGFTSQIRPKKYYTVPKETLNLIIADLHELINFFVIEAQQIIFAENLPVSIGAFVAALFSYFLVRFVPLWALCLLGTSSLFLGSLFYVSNQEMIDQHLSCTADVINKQTEQVKMLASQQAARATKQTMLFMEDYSIKAQGMISGGRRPSNHAQTASKASKTEPTIKTENASSLNIEDFPIVPMEEFKPTPKPEDSTTLIGSEHNLISA</sequence>
<dbReference type="InterPro" id="IPR003388">
    <property type="entry name" value="Reticulon"/>
</dbReference>
<dbReference type="eggNOG" id="KOG1792">
    <property type="taxonomic scope" value="Eukaryota"/>
</dbReference>
<comment type="subcellular location">
    <subcellularLocation>
        <location evidence="1 6">Endoplasmic reticulum membrane</location>
        <topology evidence="1 6">Multi-pass membrane protein</topology>
    </subcellularLocation>
</comment>
<evidence type="ECO:0000256" key="2">
    <source>
        <dbReference type="ARBA" id="ARBA00022692"/>
    </source>
</evidence>
<feature type="region of interest" description="Disordered" evidence="7">
    <location>
        <begin position="280"/>
        <end position="311"/>
    </location>
</feature>
<evidence type="ECO:0000256" key="4">
    <source>
        <dbReference type="ARBA" id="ARBA00022989"/>
    </source>
</evidence>
<keyword evidence="10" id="KW-1185">Reference proteome</keyword>
<organism evidence="9 10">
    <name type="scientific">Blumeria graminis f. sp. hordei (strain DH14)</name>
    <name type="common">Barley powdery mildew</name>
    <name type="synonym">Oidium monilioides f. sp. hordei</name>
    <dbReference type="NCBI Taxonomy" id="546991"/>
    <lineage>
        <taxon>Eukaryota</taxon>
        <taxon>Fungi</taxon>
        <taxon>Dikarya</taxon>
        <taxon>Ascomycota</taxon>
        <taxon>Pezizomycotina</taxon>
        <taxon>Leotiomycetes</taxon>
        <taxon>Erysiphales</taxon>
        <taxon>Erysiphaceae</taxon>
        <taxon>Blumeria</taxon>
        <taxon>Blumeria hordei</taxon>
    </lineage>
</organism>
<dbReference type="EMBL" id="CAUH01004742">
    <property type="protein sequence ID" value="CCU80580.1"/>
    <property type="molecule type" value="Genomic_DNA"/>
</dbReference>
<dbReference type="PROSITE" id="PS50845">
    <property type="entry name" value="RETICULON"/>
    <property type="match status" value="1"/>
</dbReference>
<protein>
    <recommendedName>
        <fullName evidence="6">Reticulon-like protein</fullName>
    </recommendedName>
</protein>
<gene>
    <name evidence="9" type="ORF">BGHDH14_bgh03034</name>
</gene>
<feature type="transmembrane region" description="Helical" evidence="6">
    <location>
        <begin position="207"/>
        <end position="226"/>
    </location>
</feature>
<dbReference type="OrthoDB" id="567788at2759"/>
<evidence type="ECO:0000256" key="3">
    <source>
        <dbReference type="ARBA" id="ARBA00022824"/>
    </source>
</evidence>
<feature type="transmembrane region" description="Helical" evidence="6">
    <location>
        <begin position="181"/>
        <end position="201"/>
    </location>
</feature>
<feature type="domain" description="Reticulon" evidence="8">
    <location>
        <begin position="80"/>
        <end position="277"/>
    </location>
</feature>
<evidence type="ECO:0000259" key="8">
    <source>
        <dbReference type="PROSITE" id="PS50845"/>
    </source>
</evidence>
<dbReference type="InParanoid" id="N1JCY4"/>
<evidence type="ECO:0000256" key="7">
    <source>
        <dbReference type="SAM" id="MobiDB-lite"/>
    </source>
</evidence>
<evidence type="ECO:0000256" key="6">
    <source>
        <dbReference type="RuleBase" id="RU363132"/>
    </source>
</evidence>
<dbReference type="HOGENOM" id="CLU_046578_1_0_1"/>
<accession>N1JCY4</accession>
<feature type="region of interest" description="Disordered" evidence="7">
    <location>
        <begin position="324"/>
        <end position="346"/>
    </location>
</feature>
<dbReference type="Proteomes" id="UP000015441">
    <property type="component" value="Unassembled WGS sequence"/>
</dbReference>
<keyword evidence="4 6" id="KW-1133">Transmembrane helix</keyword>
<name>N1JCY4_BLUG1</name>
<keyword evidence="2 6" id="KW-0812">Transmembrane</keyword>
<proteinExistence type="predicted"/>
<keyword evidence="5 6" id="KW-0472">Membrane</keyword>
<dbReference type="Pfam" id="PF02453">
    <property type="entry name" value="Reticulon"/>
    <property type="match status" value="1"/>
</dbReference>
<feature type="compositionally biased region" description="Polar residues" evidence="7">
    <location>
        <begin position="333"/>
        <end position="346"/>
    </location>
</feature>
<keyword evidence="3 6" id="KW-0256">Endoplasmic reticulum</keyword>
<feature type="transmembrane region" description="Helical" evidence="6">
    <location>
        <begin position="93"/>
        <end position="111"/>
    </location>
</feature>
<dbReference type="AlphaFoldDB" id="N1JCY4"/>
<reference evidence="9 10" key="1">
    <citation type="journal article" date="2010" name="Science">
        <title>Genome expansion and gene loss in powdery mildew fungi reveal tradeoffs in extreme parasitism.</title>
        <authorList>
            <person name="Spanu P.D."/>
            <person name="Abbott J.C."/>
            <person name="Amselem J."/>
            <person name="Burgis T.A."/>
            <person name="Soanes D.M."/>
            <person name="Stueber K."/>
            <person name="Ver Loren van Themaat E."/>
            <person name="Brown J.K.M."/>
            <person name="Butcher S.A."/>
            <person name="Gurr S.J."/>
            <person name="Lebrun M.-H."/>
            <person name="Ridout C.J."/>
            <person name="Schulze-Lefert P."/>
            <person name="Talbot N.J."/>
            <person name="Ahmadinejad N."/>
            <person name="Ametz C."/>
            <person name="Barton G.R."/>
            <person name="Benjdia M."/>
            <person name="Bidzinski P."/>
            <person name="Bindschedler L.V."/>
            <person name="Both M."/>
            <person name="Brewer M.T."/>
            <person name="Cadle-Davidson L."/>
            <person name="Cadle-Davidson M.M."/>
            <person name="Collemare J."/>
            <person name="Cramer R."/>
            <person name="Frenkel O."/>
            <person name="Godfrey D."/>
            <person name="Harriman J."/>
            <person name="Hoede C."/>
            <person name="King B.C."/>
            <person name="Klages S."/>
            <person name="Kleemann J."/>
            <person name="Knoll D."/>
            <person name="Koti P.S."/>
            <person name="Kreplak J."/>
            <person name="Lopez-Ruiz F.J."/>
            <person name="Lu X."/>
            <person name="Maekawa T."/>
            <person name="Mahanil S."/>
            <person name="Micali C."/>
            <person name="Milgroom M.G."/>
            <person name="Montana G."/>
            <person name="Noir S."/>
            <person name="O'Connell R.J."/>
            <person name="Oberhaensli S."/>
            <person name="Parlange F."/>
            <person name="Pedersen C."/>
            <person name="Quesneville H."/>
            <person name="Reinhardt R."/>
            <person name="Rott M."/>
            <person name="Sacristan S."/>
            <person name="Schmidt S.M."/>
            <person name="Schoen M."/>
            <person name="Skamnioti P."/>
            <person name="Sommer H."/>
            <person name="Stephens A."/>
            <person name="Takahara H."/>
            <person name="Thordal-Christensen H."/>
            <person name="Vigouroux M."/>
            <person name="Wessling R."/>
            <person name="Wicker T."/>
            <person name="Panstruga R."/>
        </authorList>
    </citation>
    <scope>NUCLEOTIDE SEQUENCE [LARGE SCALE GENOMIC DNA]</scope>
    <source>
        <strain evidence="9">DH14</strain>
    </source>
</reference>
<comment type="caution">
    <text evidence="9">The sequence shown here is derived from an EMBL/GenBank/DDBJ whole genome shotgun (WGS) entry which is preliminary data.</text>
</comment>